<evidence type="ECO:0000313" key="3">
    <source>
        <dbReference type="Proteomes" id="UP001186944"/>
    </source>
</evidence>
<evidence type="ECO:0000313" key="2">
    <source>
        <dbReference type="EMBL" id="KAK3107678.1"/>
    </source>
</evidence>
<dbReference type="Proteomes" id="UP001186944">
    <property type="component" value="Unassembled WGS sequence"/>
</dbReference>
<dbReference type="SUPFAM" id="SSF63829">
    <property type="entry name" value="Calcium-dependent phosphotriesterase"/>
    <property type="match status" value="1"/>
</dbReference>
<accession>A0AA88YKZ7</accession>
<protein>
    <recommendedName>
        <fullName evidence="4">Tripartite motif-containing protein 3</fullName>
    </recommendedName>
</protein>
<gene>
    <name evidence="2" type="ORF">FSP39_019685</name>
</gene>
<keyword evidence="3" id="KW-1185">Reference proteome</keyword>
<comment type="caution">
    <text evidence="2">The sequence shown here is derived from an EMBL/GenBank/DDBJ whole genome shotgun (WGS) entry which is preliminary data.</text>
</comment>
<sequence length="451" mass="52137">MVVRKRKQYQQLRTNFVESKLPDIMTIVGDVKRKEQDLDLQIDHVTASAEQQASSLKSLVSAVQGKLSDTLEAEKVKELSPWKKLSDEIEGRLKNVQTDMEKFEQTLEGKEVRHLPAMMRKLTNDMDFRKDLAIPIIPPHKMEFEGYNIDENVVEKIFGRLRKVIDESRIDELPLIRPRLLPPPKCEISVLRTLDFSSEQRKGLGVTFLANMDDKTLIVGIDKQLFLAEKFRPGWRKIERVAATPLCQYNQDAIVLRDDSNSSRMLLLNVNGKMRSYQKLQQGEISGALVTRSRHTIVTLFTEEDCYGELIRHDKDFKPIQRVDTKDDGTYIFAKPFSIAENRNYDLWVTDTAANTVDVIDKLGNSRFTYEPKEQLSKFEPQHVVCDSNLNALISDTGHKNIHVLDRNGSVLRYLQTYDLDIWPLTLAIEREGQLWVGDYKKSKIYLIQYF</sequence>
<proteinExistence type="predicted"/>
<evidence type="ECO:0008006" key="4">
    <source>
        <dbReference type="Google" id="ProtNLM"/>
    </source>
</evidence>
<feature type="coiled-coil region" evidence="1">
    <location>
        <begin position="86"/>
        <end position="113"/>
    </location>
</feature>
<evidence type="ECO:0000256" key="1">
    <source>
        <dbReference type="SAM" id="Coils"/>
    </source>
</evidence>
<dbReference type="EMBL" id="VSWD01000002">
    <property type="protein sequence ID" value="KAK3107678.1"/>
    <property type="molecule type" value="Genomic_DNA"/>
</dbReference>
<dbReference type="InterPro" id="IPR011042">
    <property type="entry name" value="6-blade_b-propeller_TolB-like"/>
</dbReference>
<organism evidence="2 3">
    <name type="scientific">Pinctada imbricata</name>
    <name type="common">Atlantic pearl-oyster</name>
    <name type="synonym">Pinctada martensii</name>
    <dbReference type="NCBI Taxonomy" id="66713"/>
    <lineage>
        <taxon>Eukaryota</taxon>
        <taxon>Metazoa</taxon>
        <taxon>Spiralia</taxon>
        <taxon>Lophotrochozoa</taxon>
        <taxon>Mollusca</taxon>
        <taxon>Bivalvia</taxon>
        <taxon>Autobranchia</taxon>
        <taxon>Pteriomorphia</taxon>
        <taxon>Pterioida</taxon>
        <taxon>Pterioidea</taxon>
        <taxon>Pteriidae</taxon>
        <taxon>Pinctada</taxon>
    </lineage>
</organism>
<dbReference type="AlphaFoldDB" id="A0AA88YKZ7"/>
<reference evidence="2" key="1">
    <citation type="submission" date="2019-08" db="EMBL/GenBank/DDBJ databases">
        <title>The improved chromosome-level genome for the pearl oyster Pinctada fucata martensii using PacBio sequencing and Hi-C.</title>
        <authorList>
            <person name="Zheng Z."/>
        </authorList>
    </citation>
    <scope>NUCLEOTIDE SEQUENCE</scope>
    <source>
        <strain evidence="2">ZZ-2019</strain>
        <tissue evidence="2">Adductor muscle</tissue>
    </source>
</reference>
<name>A0AA88YKZ7_PINIB</name>
<keyword evidence="1" id="KW-0175">Coiled coil</keyword>
<dbReference type="Gene3D" id="2.120.10.30">
    <property type="entry name" value="TolB, C-terminal domain"/>
    <property type="match status" value="1"/>
</dbReference>